<evidence type="ECO:0000256" key="2">
    <source>
        <dbReference type="ARBA" id="ARBA00022679"/>
    </source>
</evidence>
<dbReference type="PANTHER" id="PTHR10515">
    <property type="entry name" value="THYMIDINE PHOSPHORYLASE"/>
    <property type="match status" value="1"/>
</dbReference>
<dbReference type="GO" id="GO:0004645">
    <property type="term" value="F:1,4-alpha-oligoglucan phosphorylase activity"/>
    <property type="evidence" value="ECO:0007669"/>
    <property type="project" value="InterPro"/>
</dbReference>
<dbReference type="Gene3D" id="1.20.970.10">
    <property type="entry name" value="Transferase, Pyrimidine Nucleoside Phosphorylase, Chain C"/>
    <property type="match status" value="1"/>
</dbReference>
<keyword evidence="2" id="KW-0808">Transferase</keyword>
<proteinExistence type="predicted"/>
<dbReference type="InterPro" id="IPR013102">
    <property type="entry name" value="PYNP_C"/>
</dbReference>
<reference evidence="5" key="2">
    <citation type="journal article" date="2016" name="Sci. Rep.">
        <title>Dictyocaulus viviparus genome, variome and transcriptome elucidate lungworm biology and support future intervention.</title>
        <authorList>
            <person name="McNulty S.N."/>
            <person name="Strube C."/>
            <person name="Rosa B.A."/>
            <person name="Martin J.C."/>
            <person name="Tyagi R."/>
            <person name="Choi Y.J."/>
            <person name="Wang Q."/>
            <person name="Hallsworth Pepin K."/>
            <person name="Zhang X."/>
            <person name="Ozersky P."/>
            <person name="Wilson R.K."/>
            <person name="Sternberg P.W."/>
            <person name="Gasser R.B."/>
            <person name="Mitreva M."/>
        </authorList>
    </citation>
    <scope>NUCLEOTIDE SEQUENCE [LARGE SCALE GENOMIC DNA]</scope>
    <source>
        <strain evidence="5">HannoverDv2000</strain>
    </source>
</reference>
<organism evidence="4 5">
    <name type="scientific">Dictyocaulus viviparus</name>
    <name type="common">Bovine lungworm</name>
    <dbReference type="NCBI Taxonomy" id="29172"/>
    <lineage>
        <taxon>Eukaryota</taxon>
        <taxon>Metazoa</taxon>
        <taxon>Ecdysozoa</taxon>
        <taxon>Nematoda</taxon>
        <taxon>Chromadorea</taxon>
        <taxon>Rhabditida</taxon>
        <taxon>Rhabditina</taxon>
        <taxon>Rhabditomorpha</taxon>
        <taxon>Strongyloidea</taxon>
        <taxon>Metastrongylidae</taxon>
        <taxon>Dictyocaulus</taxon>
    </lineage>
</organism>
<dbReference type="CDD" id="cd01283">
    <property type="entry name" value="cytidine_deaminase"/>
    <property type="match status" value="1"/>
</dbReference>
<dbReference type="SUPFAM" id="SSF52418">
    <property type="entry name" value="Nucleoside phosphorylase/phosphoribosyltransferase catalytic domain"/>
    <property type="match status" value="1"/>
</dbReference>
<dbReference type="PROSITE" id="PS51747">
    <property type="entry name" value="CYT_DCMP_DEAMINASES_2"/>
    <property type="match status" value="1"/>
</dbReference>
<dbReference type="InterPro" id="IPR036320">
    <property type="entry name" value="Glycosyl_Trfase_fam3_N_dom_sf"/>
</dbReference>
<keyword evidence="5" id="KW-1185">Reference proteome</keyword>
<sequence length="425" mass="46968">MPYNSENLINPETAARNNIVCSLVPKNRNNDMRLKYTRHDSKDIFQHIQQNNQPPASGIQYQLKKEKKLTEEQIVFFINGVVNKSIPDYQTSALLMAICIYGLDNDELYFLTKAMISSGKEYNFHPEYKKTLTDKHSTGGIGDKVSIALAPLLTCFNLGVSKTSGRGLGFIGGTIDKLQSIGVKTNATIEEAKQFLKASNMFIIEQTSDIVPADKILYALRDVTEMVDSLPLVAASVLSKKFALNSDYIFIDIKYGNGAFCKNIVMAKKLSSIMQKLANNDMSHVLGRSIGNAIEVREVIDYLQDLAELGVDSKAGRRVKNDPLDYQAGIYLHAKNGCHVQKGVNVENCAYPLAICAERSAISAMVTAVNAPEGKVFTPCGACRQVISEFAQPDTKIIAYQADGKKSEYTVEQLLPFGFSRDFID</sequence>
<dbReference type="OrthoDB" id="445007at2759"/>
<gene>
    <name evidence="4" type="ORF">DICVIV_11890</name>
</gene>
<dbReference type="Proteomes" id="UP000053766">
    <property type="component" value="Unassembled WGS sequence"/>
</dbReference>
<dbReference type="PANTHER" id="PTHR10515:SF0">
    <property type="entry name" value="THYMIDINE PHOSPHORYLASE"/>
    <property type="match status" value="1"/>
</dbReference>
<dbReference type="STRING" id="29172.A0A0D8XC06"/>
<dbReference type="SUPFAM" id="SSF53927">
    <property type="entry name" value="Cytidine deaminase-like"/>
    <property type="match status" value="1"/>
</dbReference>
<protein>
    <submittedName>
        <fullName evidence="4">Putative cytidine deaminase</fullName>
    </submittedName>
</protein>
<dbReference type="GO" id="GO:0006206">
    <property type="term" value="P:pyrimidine nucleobase metabolic process"/>
    <property type="evidence" value="ECO:0007669"/>
    <property type="project" value="InterPro"/>
</dbReference>
<dbReference type="GO" id="GO:0006213">
    <property type="term" value="P:pyrimidine nucleoside metabolic process"/>
    <property type="evidence" value="ECO:0007669"/>
    <property type="project" value="InterPro"/>
</dbReference>
<evidence type="ECO:0000313" key="4">
    <source>
        <dbReference type="EMBL" id="KJH42133.1"/>
    </source>
</evidence>
<evidence type="ECO:0000259" key="3">
    <source>
        <dbReference type="PROSITE" id="PS51747"/>
    </source>
</evidence>
<dbReference type="NCBIfam" id="NF004490">
    <property type="entry name" value="PRK05820.1"/>
    <property type="match status" value="1"/>
</dbReference>
<evidence type="ECO:0000256" key="1">
    <source>
        <dbReference type="ARBA" id="ARBA00022676"/>
    </source>
</evidence>
<dbReference type="GO" id="GO:0009032">
    <property type="term" value="F:thymidine phosphorylase activity"/>
    <property type="evidence" value="ECO:0007669"/>
    <property type="project" value="TreeGrafter"/>
</dbReference>
<dbReference type="InterPro" id="IPR000053">
    <property type="entry name" value="Thymidine/pyrmidine_PPase"/>
</dbReference>
<feature type="domain" description="CMP/dCMP-type deaminase" evidence="3">
    <location>
        <begin position="297"/>
        <end position="422"/>
    </location>
</feature>
<dbReference type="InterPro" id="IPR000312">
    <property type="entry name" value="Glycosyl_Trfase_fam3"/>
</dbReference>
<dbReference type="Pfam" id="PF02885">
    <property type="entry name" value="Glycos_trans_3N"/>
    <property type="match status" value="1"/>
</dbReference>
<name>A0A0D8XC06_DICVI</name>
<dbReference type="EMBL" id="KN716705">
    <property type="protein sequence ID" value="KJH42133.1"/>
    <property type="molecule type" value="Genomic_DNA"/>
</dbReference>
<dbReference type="InterPro" id="IPR017459">
    <property type="entry name" value="Glycosyl_Trfase_fam3_N_dom"/>
</dbReference>
<dbReference type="Pfam" id="PF07831">
    <property type="entry name" value="PYNP_C"/>
    <property type="match status" value="1"/>
</dbReference>
<dbReference type="Gene3D" id="3.40.140.10">
    <property type="entry name" value="Cytidine Deaminase, domain 2"/>
    <property type="match status" value="1"/>
</dbReference>
<dbReference type="GO" id="GO:0005829">
    <property type="term" value="C:cytosol"/>
    <property type="evidence" value="ECO:0007669"/>
    <property type="project" value="TreeGrafter"/>
</dbReference>
<dbReference type="InterPro" id="IPR002125">
    <property type="entry name" value="CMP_dCMP_dom"/>
</dbReference>
<reference evidence="4 5" key="1">
    <citation type="submission" date="2013-11" db="EMBL/GenBank/DDBJ databases">
        <title>Draft genome of the bovine lungworm Dictyocaulus viviparus.</title>
        <authorList>
            <person name="Mitreva M."/>
        </authorList>
    </citation>
    <scope>NUCLEOTIDE SEQUENCE [LARGE SCALE GENOMIC DNA]</scope>
    <source>
        <strain evidence="4 5">HannoverDv2000</strain>
    </source>
</reference>
<keyword evidence="1" id="KW-0328">Glycosyltransferase</keyword>
<evidence type="ECO:0000313" key="5">
    <source>
        <dbReference type="Proteomes" id="UP000053766"/>
    </source>
</evidence>
<accession>A0A0D8XC06</accession>
<dbReference type="Gene3D" id="3.40.1030.10">
    <property type="entry name" value="Nucleoside phosphorylase/phosphoribosyltransferase catalytic domain"/>
    <property type="match status" value="1"/>
</dbReference>
<dbReference type="InterPro" id="IPR016193">
    <property type="entry name" value="Cytidine_deaminase-like"/>
</dbReference>
<dbReference type="Pfam" id="PF00591">
    <property type="entry name" value="Glycos_transf_3"/>
    <property type="match status" value="1"/>
</dbReference>
<dbReference type="InterPro" id="IPR035902">
    <property type="entry name" value="Nuc_phospho_transferase"/>
</dbReference>
<dbReference type="SUPFAM" id="SSF47648">
    <property type="entry name" value="Nucleoside phosphorylase/phosphoribosyltransferase N-terminal domain"/>
    <property type="match status" value="1"/>
</dbReference>
<dbReference type="AlphaFoldDB" id="A0A0D8XC06"/>